<dbReference type="STRING" id="1344416.A0A139ATV6"/>
<dbReference type="Proteomes" id="UP000070544">
    <property type="component" value="Unassembled WGS sequence"/>
</dbReference>
<name>A0A139ATV6_GONPJ</name>
<feature type="compositionally biased region" description="Pro residues" evidence="1">
    <location>
        <begin position="152"/>
        <end position="166"/>
    </location>
</feature>
<accession>A0A139ATV6</accession>
<feature type="compositionally biased region" description="Polar residues" evidence="1">
    <location>
        <begin position="411"/>
        <end position="420"/>
    </location>
</feature>
<sequence length="1224" mass="132260">MLHAERRRPAQRRSRSRNNSLDFSPPVTALSESAPPDNTPDPPPDSAAESPPAAKKRRLPEPPDLGANLARRLASGFAVYFAGPSSASNAETIPLPPNLSQTYSLLKQKQLHHQTPSRTVFAPFSHANVLRNLAKDDAQLIEQTKQPRDLGIPPPPTPPPPSCPMPPRKKKRASPAHRTPLADGLSLNRARSVVAQEHRNQFRRPTIEMGRSTSGGVQESSSKSLTKTLTPLAQESGSHIELHMPPLPTATQRASAKYTTRRASAESQLSHKAVAGPSNLHRTASGLATATPFRTLRSDSLPRSSGLIFGSSTLSLAESQSSPTASASFRDSAPGVTAQFQGSGGIRHRLLGAEGQTKNKVNDMGGAPPIFMTTGTLSGVELARPTNPPSHPLLQSSPSAFSLHPKHTLARSASSIQPLSQLRDRPGSARRLSSSTNSGLQSSPQPHSSSLTVLSHSHATGAQAPQSPPLFNPSFVPELTVGRTVLVTARRASFAAPTPSEPPPAPAPTAPPIARRAPLSRRRSSFVLRHDRIPENAEASDTEAEAESSSITHVENTPNSLDAPLRRVRPASAAASASPRSLSAPQPRPIRSTTALANTVLHRPHTVPRSRSTVEWGNDADHSRAIAIGSSNGKIAVPDAEAGATQNENAPRLGMLTKSMTVCGSEATATRHKSSDFVPQVVPRLLETAPSRRASEAVWTTRRASGASAPTGPRTVLGIPDFSTAAESGTARDSPGGGVFTDMVNTRRASAVPERSRRASENDYVDGEGGGFLKPGLGKGGWRASGMFGRARMGSRILGSRADLGGSKITLAPPKAVKKKKKKTPAPEHLTPSQQLVHAILARLTLHNMSHVISPQTLYRALIPPADTYMPLPNSPEAQHRRAPLWERYVRDSVGDGAIAAEEAVLERERPARWAFVEQGVDVGGDPAHRAMLANERALVVEERVRKRGRMGKYAYRPTRVELWSAMADGEEVHEERAKWSTVGARTRSWWERSETARLGRRSNDRLKQHVRFPKAHRSDGLKETREHKELLRSGRVRDLDEFETFTEKPSSAEIANKVTVVSVPRALSEELWNLEMGRPARPEVVERFLRDVDKRAVALRKAIWFPSPQNSTPGRPTTNSRVLVRVVARRTHRRPLSVAHSSTRRYHPAFADADEPLSNTLNCLFDTADHSFGSGGTKRGAKSFMSPGINFASSGLSFAVESTSNVVPAYQQINVPRYRGGIS</sequence>
<organism evidence="2 3">
    <name type="scientific">Gonapodya prolifera (strain JEL478)</name>
    <name type="common">Monoblepharis prolifera</name>
    <dbReference type="NCBI Taxonomy" id="1344416"/>
    <lineage>
        <taxon>Eukaryota</taxon>
        <taxon>Fungi</taxon>
        <taxon>Fungi incertae sedis</taxon>
        <taxon>Chytridiomycota</taxon>
        <taxon>Chytridiomycota incertae sedis</taxon>
        <taxon>Monoblepharidomycetes</taxon>
        <taxon>Monoblepharidales</taxon>
        <taxon>Gonapodyaceae</taxon>
        <taxon>Gonapodya</taxon>
    </lineage>
</organism>
<feature type="region of interest" description="Disordered" evidence="1">
    <location>
        <begin position="242"/>
        <end position="285"/>
    </location>
</feature>
<feature type="region of interest" description="Disordered" evidence="1">
    <location>
        <begin position="696"/>
        <end position="719"/>
    </location>
</feature>
<dbReference type="OrthoDB" id="10658210at2759"/>
<proteinExistence type="predicted"/>
<reference evidence="2 3" key="1">
    <citation type="journal article" date="2015" name="Genome Biol. Evol.">
        <title>Phylogenomic analyses indicate that early fungi evolved digesting cell walls of algal ancestors of land plants.</title>
        <authorList>
            <person name="Chang Y."/>
            <person name="Wang S."/>
            <person name="Sekimoto S."/>
            <person name="Aerts A.L."/>
            <person name="Choi C."/>
            <person name="Clum A."/>
            <person name="LaButti K.M."/>
            <person name="Lindquist E.A."/>
            <person name="Yee Ngan C."/>
            <person name="Ohm R.A."/>
            <person name="Salamov A.A."/>
            <person name="Grigoriev I.V."/>
            <person name="Spatafora J.W."/>
            <person name="Berbee M.L."/>
        </authorList>
    </citation>
    <scope>NUCLEOTIDE SEQUENCE [LARGE SCALE GENOMIC DNA]</scope>
    <source>
        <strain evidence="2 3">JEL478</strain>
    </source>
</reference>
<dbReference type="EMBL" id="KQ965736">
    <property type="protein sequence ID" value="KXS20161.1"/>
    <property type="molecule type" value="Genomic_DNA"/>
</dbReference>
<feature type="compositionally biased region" description="Pro residues" evidence="1">
    <location>
        <begin position="499"/>
        <end position="511"/>
    </location>
</feature>
<feature type="region of interest" description="Disordered" evidence="1">
    <location>
        <begin position="493"/>
        <end position="590"/>
    </location>
</feature>
<feature type="compositionally biased region" description="Basic residues" evidence="1">
    <location>
        <begin position="1"/>
        <end position="16"/>
    </location>
</feature>
<evidence type="ECO:0000313" key="3">
    <source>
        <dbReference type="Proteomes" id="UP000070544"/>
    </source>
</evidence>
<dbReference type="AlphaFoldDB" id="A0A139ATV6"/>
<feature type="compositionally biased region" description="Low complexity" evidence="1">
    <location>
        <begin position="570"/>
        <end position="585"/>
    </location>
</feature>
<evidence type="ECO:0000256" key="1">
    <source>
        <dbReference type="SAM" id="MobiDB-lite"/>
    </source>
</evidence>
<evidence type="ECO:0000313" key="2">
    <source>
        <dbReference type="EMBL" id="KXS20161.1"/>
    </source>
</evidence>
<protein>
    <submittedName>
        <fullName evidence="2">Uncharacterized protein</fullName>
    </submittedName>
</protein>
<feature type="compositionally biased region" description="Low complexity" evidence="1">
    <location>
        <begin position="433"/>
        <end position="458"/>
    </location>
</feature>
<feature type="region of interest" description="Disordered" evidence="1">
    <location>
        <begin position="145"/>
        <end position="187"/>
    </location>
</feature>
<gene>
    <name evidence="2" type="ORF">M427DRAFT_66710</name>
</gene>
<feature type="compositionally biased region" description="Polar residues" evidence="1">
    <location>
        <begin position="551"/>
        <end position="560"/>
    </location>
</feature>
<feature type="region of interest" description="Disordered" evidence="1">
    <location>
        <begin position="1"/>
        <end position="67"/>
    </location>
</feature>
<feature type="region of interest" description="Disordered" evidence="1">
    <location>
        <begin position="380"/>
        <end position="471"/>
    </location>
</feature>
<feature type="compositionally biased region" description="Polar residues" evidence="1">
    <location>
        <begin position="249"/>
        <end position="270"/>
    </location>
</feature>
<keyword evidence="3" id="KW-1185">Reference proteome</keyword>